<dbReference type="PANTHER" id="PTHR47675:SF1">
    <property type="entry name" value="MOLYBDOPTERIN BINDING DOMAIN PROTEIN (AFU_ORTHOLOGUE AFUA_5G11210)"/>
    <property type="match status" value="1"/>
</dbReference>
<dbReference type="EMBL" id="CAMKVN010001013">
    <property type="protein sequence ID" value="CAI2173055.1"/>
    <property type="molecule type" value="Genomic_DNA"/>
</dbReference>
<evidence type="ECO:0000259" key="1">
    <source>
        <dbReference type="SMART" id="SM00852"/>
    </source>
</evidence>
<proteinExistence type="predicted"/>
<keyword evidence="3" id="KW-1185">Reference proteome</keyword>
<accession>A0A9W4SLS1</accession>
<dbReference type="InterPro" id="IPR036425">
    <property type="entry name" value="MoaB/Mog-like_dom_sf"/>
</dbReference>
<dbReference type="Pfam" id="PF24102">
    <property type="entry name" value="FLAD1_M"/>
    <property type="match status" value="1"/>
</dbReference>
<dbReference type="Pfam" id="PF00994">
    <property type="entry name" value="MoCF_biosynth"/>
    <property type="match status" value="1"/>
</dbReference>
<comment type="caution">
    <text evidence="2">The sequence shown here is derived from an EMBL/GenBank/DDBJ whole genome shotgun (WGS) entry which is preliminary data.</text>
</comment>
<evidence type="ECO:0000313" key="2">
    <source>
        <dbReference type="EMBL" id="CAI2173055.1"/>
    </source>
</evidence>
<dbReference type="GO" id="GO:0047884">
    <property type="term" value="F:FAD diphosphatase activity"/>
    <property type="evidence" value="ECO:0007669"/>
    <property type="project" value="TreeGrafter"/>
</dbReference>
<dbReference type="PANTHER" id="PTHR47675">
    <property type="entry name" value="MOLYBDOPTERIN BINDING DOMAIN PROTEIN (AFU_ORTHOLOGUE AFUA_5G11210)"/>
    <property type="match status" value="1"/>
</dbReference>
<dbReference type="InterPro" id="IPR056596">
    <property type="entry name" value="FLAD1_M"/>
</dbReference>
<protein>
    <submittedName>
        <fullName evidence="2">17750_t:CDS:1</fullName>
    </submittedName>
</protein>
<dbReference type="SUPFAM" id="SSF53218">
    <property type="entry name" value="Molybdenum cofactor biosynthesis proteins"/>
    <property type="match status" value="1"/>
</dbReference>
<organism evidence="2 3">
    <name type="scientific">Funneliformis geosporum</name>
    <dbReference type="NCBI Taxonomy" id="1117311"/>
    <lineage>
        <taxon>Eukaryota</taxon>
        <taxon>Fungi</taxon>
        <taxon>Fungi incertae sedis</taxon>
        <taxon>Mucoromycota</taxon>
        <taxon>Glomeromycotina</taxon>
        <taxon>Glomeromycetes</taxon>
        <taxon>Glomerales</taxon>
        <taxon>Glomeraceae</taxon>
        <taxon>Funneliformis</taxon>
    </lineage>
</organism>
<evidence type="ECO:0000313" key="3">
    <source>
        <dbReference type="Proteomes" id="UP001153678"/>
    </source>
</evidence>
<sequence>MDSSSYDPQNENHTDDEYGQCNEQKTIIINSCDNNSIKEIESKVLSKLDVEENHDLHLHNASLEMKHFIATNFDNNRGREQCNNFTQKTMNDPSIQDQFLDFSNLPDDKFITIRQSKPIRNVALKFHVTTHTMSEERKRRLEQIKSEKENAYLLPTTPITETQFEPYPKTAACLIIGDEILNGKTVDTNSASFARFCYEHGIDLKRIEVIPDEEDTIIETVRRLSKNFDFVVTSGGIGPTHDDITYPTIAKAFNLSLTLHQQTLDRMKDFTNNTPSLKIMMSKQSQEVVDANQRMALFPNPSVIVYPNKTLWVPIVIVNGNIHILPGIPQLFNSLLFAFSKYLKVRQTGKDGEKFYRKFIKTYRPEGFIAPVLTEMHEKVKDLGIKIGSYPKWSGDKRWVVVSLLARENHKDKLEGLSIEIAKKIDGFLIDNADDAAVGVIGDKVKGVKL</sequence>
<dbReference type="CDD" id="cd00885">
    <property type="entry name" value="cinA"/>
    <property type="match status" value="1"/>
</dbReference>
<dbReference type="OrthoDB" id="448496at2759"/>
<dbReference type="AlphaFoldDB" id="A0A9W4SLS1"/>
<dbReference type="Gene3D" id="3.40.980.10">
    <property type="entry name" value="MoaB/Mog-like domain"/>
    <property type="match status" value="1"/>
</dbReference>
<feature type="domain" description="MoaB/Mog" evidence="1">
    <location>
        <begin position="172"/>
        <end position="346"/>
    </location>
</feature>
<dbReference type="Proteomes" id="UP001153678">
    <property type="component" value="Unassembled WGS sequence"/>
</dbReference>
<dbReference type="InterPro" id="IPR001453">
    <property type="entry name" value="MoaB/Mog_dom"/>
</dbReference>
<name>A0A9W4SLS1_9GLOM</name>
<reference evidence="2" key="1">
    <citation type="submission" date="2022-08" db="EMBL/GenBank/DDBJ databases">
        <authorList>
            <person name="Kallberg Y."/>
            <person name="Tangrot J."/>
            <person name="Rosling A."/>
        </authorList>
    </citation>
    <scope>NUCLEOTIDE SEQUENCE</scope>
    <source>
        <strain evidence="2">Wild A</strain>
    </source>
</reference>
<dbReference type="SMART" id="SM00852">
    <property type="entry name" value="MoCF_biosynth"/>
    <property type="match status" value="1"/>
</dbReference>
<gene>
    <name evidence="2" type="ORF">FWILDA_LOCUS5891</name>
</gene>
<dbReference type="GO" id="GO:0042726">
    <property type="term" value="P:flavin-containing compound metabolic process"/>
    <property type="evidence" value="ECO:0007669"/>
    <property type="project" value="TreeGrafter"/>
</dbReference>